<organism evidence="3 4">
    <name type="scientific">Streptomyces pristinaespiralis (strain ATCC 25486 / DSM 40338 / CBS 914.69 / JCM 4507 / KCC S-0507 / NBRC 13074 / NRRL 2958 / 5647)</name>
    <dbReference type="NCBI Taxonomy" id="457429"/>
    <lineage>
        <taxon>Bacteria</taxon>
        <taxon>Bacillati</taxon>
        <taxon>Actinomycetota</taxon>
        <taxon>Actinomycetes</taxon>
        <taxon>Kitasatosporales</taxon>
        <taxon>Streptomycetaceae</taxon>
        <taxon>Streptomyces</taxon>
    </lineage>
</organism>
<name>B5HAZ9_STRE2</name>
<gene>
    <name evidence="3" type="ORF">SSDG_02408</name>
</gene>
<feature type="compositionally biased region" description="Polar residues" evidence="2">
    <location>
        <begin position="223"/>
        <end position="242"/>
    </location>
</feature>
<feature type="region of interest" description="Disordered" evidence="2">
    <location>
        <begin position="120"/>
        <end position="156"/>
    </location>
</feature>
<dbReference type="eggNOG" id="ENOG5031BG4">
    <property type="taxonomic scope" value="Bacteria"/>
</dbReference>
<protein>
    <submittedName>
        <fullName evidence="3">Regulatory protein</fullName>
    </submittedName>
</protein>
<dbReference type="AlphaFoldDB" id="B5HAZ9"/>
<feature type="coiled-coil region" evidence="1">
    <location>
        <begin position="61"/>
        <end position="88"/>
    </location>
</feature>
<feature type="region of interest" description="Disordered" evidence="2">
    <location>
        <begin position="207"/>
        <end position="242"/>
    </location>
</feature>
<feature type="compositionally biased region" description="Basic residues" evidence="2">
    <location>
        <begin position="17"/>
        <end position="30"/>
    </location>
</feature>
<feature type="compositionally biased region" description="Low complexity" evidence="2">
    <location>
        <begin position="120"/>
        <end position="139"/>
    </location>
</feature>
<dbReference type="InterPro" id="IPR036388">
    <property type="entry name" value="WH-like_DNA-bd_sf"/>
</dbReference>
<keyword evidence="1" id="KW-0175">Coiled coil</keyword>
<evidence type="ECO:0000313" key="4">
    <source>
        <dbReference type="Proteomes" id="UP000002805"/>
    </source>
</evidence>
<accession>B5HAZ9</accession>
<dbReference type="Gene3D" id="1.10.10.10">
    <property type="entry name" value="Winged helix-like DNA-binding domain superfamily/Winged helix DNA-binding domain"/>
    <property type="match status" value="1"/>
</dbReference>
<evidence type="ECO:0000313" key="3">
    <source>
        <dbReference type="EMBL" id="EDY64010.1"/>
    </source>
</evidence>
<feature type="compositionally biased region" description="Low complexity" evidence="2">
    <location>
        <begin position="147"/>
        <end position="156"/>
    </location>
</feature>
<dbReference type="Proteomes" id="UP000002805">
    <property type="component" value="Chromosome"/>
</dbReference>
<feature type="region of interest" description="Disordered" evidence="2">
    <location>
        <begin position="17"/>
        <end position="48"/>
    </location>
</feature>
<dbReference type="HOGENOM" id="CLU_075313_0_0_11"/>
<keyword evidence="4" id="KW-1185">Reference proteome</keyword>
<proteinExistence type="predicted"/>
<reference evidence="4" key="2">
    <citation type="submission" date="2009-10" db="EMBL/GenBank/DDBJ databases">
        <title>The genome sequence of Streptomyces pristinaespiralis strain ATCC 25486.</title>
        <authorList>
            <consortium name="The Broad Institute Genome Sequencing Platform"/>
            <consortium name="Broad Institute Microbial Sequencing Center"/>
            <person name="Fischbach M."/>
            <person name="Godfrey P."/>
            <person name="Ward D."/>
            <person name="Young S."/>
            <person name="Zeng Q."/>
            <person name="Koehrsen M."/>
            <person name="Alvarado L."/>
            <person name="Berlin A.M."/>
            <person name="Bochicchio J."/>
            <person name="Borenstein D."/>
            <person name="Chapman S.B."/>
            <person name="Chen Z."/>
            <person name="Engels R."/>
            <person name="Freedman E."/>
            <person name="Gellesch M."/>
            <person name="Goldberg J."/>
            <person name="Griggs A."/>
            <person name="Gujja S."/>
            <person name="Heilman E.R."/>
            <person name="Heiman D.I."/>
            <person name="Hepburn T.A."/>
            <person name="Howarth C."/>
            <person name="Jen D."/>
            <person name="Larson L."/>
            <person name="Lewis B."/>
            <person name="Mehta T."/>
            <person name="Park D."/>
            <person name="Pearson M."/>
            <person name="Richards J."/>
            <person name="Roberts A."/>
            <person name="Saif S."/>
            <person name="Shea T.D."/>
            <person name="Shenoy N."/>
            <person name="Sisk P."/>
            <person name="Stolte C."/>
            <person name="Sykes S.N."/>
            <person name="Thomson T."/>
            <person name="Walk T."/>
            <person name="White J."/>
            <person name="Yandava C."/>
            <person name="Straight P."/>
            <person name="Clardy J."/>
            <person name="Hung D."/>
            <person name="Kolter R."/>
            <person name="Mekalanos J."/>
            <person name="Walker S."/>
            <person name="Walsh C.T."/>
            <person name="Wieland-Brown L.C."/>
            <person name="Haas B."/>
            <person name="Nusbaum C."/>
            <person name="Birren B."/>
        </authorList>
    </citation>
    <scope>NUCLEOTIDE SEQUENCE [LARGE SCALE GENOMIC DNA]</scope>
    <source>
        <strain evidence="4">ATCC 25486 / DSM 40338 / CBS 914.69 / JCM 4507 / NBRC 13074 / NRRL 2958 / 5647</strain>
    </source>
</reference>
<evidence type="ECO:0000256" key="1">
    <source>
        <dbReference type="SAM" id="Coils"/>
    </source>
</evidence>
<reference evidence="4" key="1">
    <citation type="submission" date="2008-02" db="EMBL/GenBank/DDBJ databases">
        <authorList>
            <consortium name="The Broad Institute Genome Sequencing Platform"/>
            <person name="Fischbach M."/>
            <person name="Ward D."/>
            <person name="Young S."/>
            <person name="Jaffe D."/>
            <person name="Gnerre S."/>
            <person name="Berlin A."/>
            <person name="Heiman D."/>
            <person name="Hepburn T."/>
            <person name="Sykes S."/>
            <person name="Alvarado L."/>
            <person name="Kodira C.D."/>
            <person name="Straight P."/>
            <person name="Clardy J."/>
            <person name="Hung D."/>
            <person name="Kolter R."/>
            <person name="Mekalanos J."/>
            <person name="Walker S."/>
            <person name="Walsh C.T."/>
            <person name="Lander E."/>
            <person name="Galagan J."/>
            <person name="Nusbaum C."/>
            <person name="Birren B."/>
        </authorList>
    </citation>
    <scope>NUCLEOTIDE SEQUENCE [LARGE SCALE GENOMIC DNA]</scope>
    <source>
        <strain evidence="4">ATCC 25486 / DSM 40338 / CBS 914.69 / JCM 4507 / NBRC 13074 / NRRL 2958 / 5647</strain>
    </source>
</reference>
<sequence length="242" mass="25573">MCGSNCSWSHGTRQKSTRVGFRIRHEHRARWPAAPGRGVSSMSETTAESTELTSQYSAQVAGDLESNLKEQERLCSEIEALQAQLTARRHDHTVLVNIQQALGVPATTVAPEPVATVPAARKKAAGASGTAKKSPAAGKRTGKKAGKPAAAPSASPTLVDLVREHLADQSEPRSAAEITTVLGQQHPKRAIKTTVVRTTLEGLVARNQAQRTKQGASVFYTASDATQPPAAQTESQAQPANS</sequence>
<dbReference type="EMBL" id="CM000950">
    <property type="protein sequence ID" value="EDY64010.1"/>
    <property type="molecule type" value="Genomic_DNA"/>
</dbReference>
<evidence type="ECO:0000256" key="2">
    <source>
        <dbReference type="SAM" id="MobiDB-lite"/>
    </source>
</evidence>